<reference evidence="1 2" key="1">
    <citation type="journal article" date="2021" name="Elife">
        <title>Chloroplast acquisition without the gene transfer in kleptoplastic sea slugs, Plakobranchus ocellatus.</title>
        <authorList>
            <person name="Maeda T."/>
            <person name="Takahashi S."/>
            <person name="Yoshida T."/>
            <person name="Shimamura S."/>
            <person name="Takaki Y."/>
            <person name="Nagai Y."/>
            <person name="Toyoda A."/>
            <person name="Suzuki Y."/>
            <person name="Arimoto A."/>
            <person name="Ishii H."/>
            <person name="Satoh N."/>
            <person name="Nishiyama T."/>
            <person name="Hasebe M."/>
            <person name="Maruyama T."/>
            <person name="Minagawa J."/>
            <person name="Obokata J."/>
            <person name="Shigenobu S."/>
        </authorList>
    </citation>
    <scope>NUCLEOTIDE SEQUENCE [LARGE SCALE GENOMIC DNA]</scope>
</reference>
<dbReference type="EMBL" id="BLXT01006265">
    <property type="protein sequence ID" value="GFO30853.1"/>
    <property type="molecule type" value="Genomic_DNA"/>
</dbReference>
<dbReference type="AlphaFoldDB" id="A0AAV4CIE8"/>
<protein>
    <submittedName>
        <fullName evidence="1">Uncharacterized protein</fullName>
    </submittedName>
</protein>
<proteinExistence type="predicted"/>
<evidence type="ECO:0000313" key="1">
    <source>
        <dbReference type="EMBL" id="GFO30853.1"/>
    </source>
</evidence>
<dbReference type="Proteomes" id="UP000735302">
    <property type="component" value="Unassembled WGS sequence"/>
</dbReference>
<sequence length="88" mass="10548">MNEKRLLHLESWFPSTFFFIPGDENKFDGRDQATIPYWTCGSFAISRWTHLTFSPEMLPQNMMELYQDIFWTSHGRLQLEKLSSKRDI</sequence>
<name>A0AAV4CIE8_9GAST</name>
<evidence type="ECO:0000313" key="2">
    <source>
        <dbReference type="Proteomes" id="UP000735302"/>
    </source>
</evidence>
<gene>
    <name evidence="1" type="ORF">PoB_005735800</name>
</gene>
<keyword evidence="2" id="KW-1185">Reference proteome</keyword>
<comment type="caution">
    <text evidence="1">The sequence shown here is derived from an EMBL/GenBank/DDBJ whole genome shotgun (WGS) entry which is preliminary data.</text>
</comment>
<organism evidence="1 2">
    <name type="scientific">Plakobranchus ocellatus</name>
    <dbReference type="NCBI Taxonomy" id="259542"/>
    <lineage>
        <taxon>Eukaryota</taxon>
        <taxon>Metazoa</taxon>
        <taxon>Spiralia</taxon>
        <taxon>Lophotrochozoa</taxon>
        <taxon>Mollusca</taxon>
        <taxon>Gastropoda</taxon>
        <taxon>Heterobranchia</taxon>
        <taxon>Euthyneura</taxon>
        <taxon>Panpulmonata</taxon>
        <taxon>Sacoglossa</taxon>
        <taxon>Placobranchoidea</taxon>
        <taxon>Plakobranchidae</taxon>
        <taxon>Plakobranchus</taxon>
    </lineage>
</organism>
<accession>A0AAV4CIE8</accession>